<evidence type="ECO:0000256" key="1">
    <source>
        <dbReference type="SAM" id="MobiDB-lite"/>
    </source>
</evidence>
<evidence type="ECO:0000259" key="3">
    <source>
        <dbReference type="SMART" id="SM00460"/>
    </source>
</evidence>
<feature type="transmembrane region" description="Helical" evidence="2">
    <location>
        <begin position="619"/>
        <end position="640"/>
    </location>
</feature>
<feature type="transmembrane region" description="Helical" evidence="2">
    <location>
        <begin position="163"/>
        <end position="181"/>
    </location>
</feature>
<gene>
    <name evidence="4" type="ORF">D5H75_19480</name>
</gene>
<keyword evidence="2" id="KW-0472">Membrane</keyword>
<feature type="transmembrane region" description="Helical" evidence="2">
    <location>
        <begin position="27"/>
        <end position="46"/>
    </location>
</feature>
<keyword evidence="2" id="KW-0812">Transmembrane</keyword>
<feature type="compositionally biased region" description="Polar residues" evidence="1">
    <location>
        <begin position="564"/>
        <end position="575"/>
    </location>
</feature>
<dbReference type="PANTHER" id="PTHR42736">
    <property type="entry name" value="PROTEIN-GLUTAMINE GAMMA-GLUTAMYLTRANSFERASE"/>
    <property type="match status" value="1"/>
</dbReference>
<feature type="transmembrane region" description="Helical" evidence="2">
    <location>
        <begin position="139"/>
        <end position="157"/>
    </location>
</feature>
<keyword evidence="5" id="KW-1185">Reference proteome</keyword>
<keyword evidence="2" id="KW-1133">Transmembrane helix</keyword>
<accession>A0A3A4AZL2</accession>
<feature type="transmembrane region" description="Helical" evidence="2">
    <location>
        <begin position="113"/>
        <end position="132"/>
    </location>
</feature>
<evidence type="ECO:0000313" key="4">
    <source>
        <dbReference type="EMBL" id="RJL31247.1"/>
    </source>
</evidence>
<dbReference type="SUPFAM" id="SSF54001">
    <property type="entry name" value="Cysteine proteinases"/>
    <property type="match status" value="1"/>
</dbReference>
<dbReference type="InterPro" id="IPR052901">
    <property type="entry name" value="Bact_TGase-like"/>
</dbReference>
<dbReference type="AlphaFoldDB" id="A0A3A4AZL2"/>
<dbReference type="Gene3D" id="3.10.620.30">
    <property type="match status" value="1"/>
</dbReference>
<reference evidence="4 5" key="1">
    <citation type="submission" date="2018-09" db="EMBL/GenBank/DDBJ databases">
        <title>YIM 75507 draft genome.</title>
        <authorList>
            <person name="Tang S."/>
            <person name="Feng Y."/>
        </authorList>
    </citation>
    <scope>NUCLEOTIDE SEQUENCE [LARGE SCALE GENOMIC DNA]</scope>
    <source>
        <strain evidence="4 5">YIM 75507</strain>
    </source>
</reference>
<feature type="domain" description="Transglutaminase-like" evidence="3">
    <location>
        <begin position="473"/>
        <end position="542"/>
    </location>
</feature>
<dbReference type="InterPro" id="IPR002931">
    <property type="entry name" value="Transglutaminase-like"/>
</dbReference>
<sequence length="779" mass="83247">MRLPITAGVATAAVALSLYPLFDGWNWLWSALGAIVAVIAAATLTARAPVAAPFAPIAGVAGLLLYLTASFTAKHAFLVFVPTPSSLRALARIAAAGFQDIQRFAAPVPEKTGVVLIAAAGVGLIALLVDMCAVRLRRAALAGLPLLALFTVPAAVLPDAVPWPVFVFGAAGFIALLIADGRERLGQWGRPVLLHRTHRAERADSTPLGVAGKRIGFAAVGLSLAVPFLTPALEPSPLFGFGVGGSGPGGNTITIPNPIVGLRGTLTLPASATVLTYKSSDNKPRYLRMHSLDKFDGVNWTMTPADGRAEHRVADSDVPEPEGLSTQVPVTPVTTEVKVADQVPELRFLPLPYPPRRVRADGDWRADPRTLVVWSSRAEAGGMTYQVESLDVKPTAEQLRAVGRPPRDVQRRYSFTPEVSEEFRALTRRVVADAETPYEQAMALQRFFTGSGGFTYSLQVPEGHNASALEEFVMRSRTGYCEQFASAFALMARLLHIPSRVAVGYTGGSLAGGVFEVRTHDAHAWPELYFDGIGWLRFEPTPSGATGQGTASPPDHSLPVTPTGDATSSPTTPEDTASAAPATPGVPRGDNDPDARRGRDDRGDGLLGQDALQEEGLPVAAQVGLGLLAVLLVAALPIPFRLAVRQRRRLAGTVHAAWDELRDTLEDLGIAREPNESPRALARRLTEALGLDSDAADALRRLAEAEERLRYARAGIPQRVAPGDLPLVRAALLAAATRWRRARAFAAPASTLRRLRGLGTYLLDAFDRLDNIRIRPRRT</sequence>
<dbReference type="RefSeq" id="WP_119927932.1">
    <property type="nucleotide sequence ID" value="NZ_QZEY01000007.1"/>
</dbReference>
<dbReference type="EMBL" id="QZEY01000007">
    <property type="protein sequence ID" value="RJL31247.1"/>
    <property type="molecule type" value="Genomic_DNA"/>
</dbReference>
<dbReference type="PANTHER" id="PTHR42736:SF1">
    <property type="entry name" value="PROTEIN-GLUTAMINE GAMMA-GLUTAMYLTRANSFERASE"/>
    <property type="match status" value="1"/>
</dbReference>
<dbReference type="Pfam" id="PF13559">
    <property type="entry name" value="DUF4129"/>
    <property type="match status" value="1"/>
</dbReference>
<dbReference type="Proteomes" id="UP000265768">
    <property type="component" value="Unassembled WGS sequence"/>
</dbReference>
<protein>
    <submittedName>
        <fullName evidence="4">Transglutaminase domain-containing protein</fullName>
    </submittedName>
</protein>
<feature type="compositionally biased region" description="Basic and acidic residues" evidence="1">
    <location>
        <begin position="589"/>
        <end position="604"/>
    </location>
</feature>
<evidence type="ECO:0000256" key="2">
    <source>
        <dbReference type="SAM" id="Phobius"/>
    </source>
</evidence>
<dbReference type="Pfam" id="PF11992">
    <property type="entry name" value="TgpA_N"/>
    <property type="match status" value="1"/>
</dbReference>
<dbReference type="Pfam" id="PF01841">
    <property type="entry name" value="Transglut_core"/>
    <property type="match status" value="1"/>
</dbReference>
<evidence type="ECO:0000313" key="5">
    <source>
        <dbReference type="Proteomes" id="UP000265768"/>
    </source>
</evidence>
<proteinExistence type="predicted"/>
<dbReference type="SMART" id="SM00460">
    <property type="entry name" value="TGc"/>
    <property type="match status" value="1"/>
</dbReference>
<comment type="caution">
    <text evidence="4">The sequence shown here is derived from an EMBL/GenBank/DDBJ whole genome shotgun (WGS) entry which is preliminary data.</text>
</comment>
<feature type="transmembrane region" description="Helical" evidence="2">
    <location>
        <begin position="215"/>
        <end position="233"/>
    </location>
</feature>
<feature type="transmembrane region" description="Helical" evidence="2">
    <location>
        <begin position="58"/>
        <end position="81"/>
    </location>
</feature>
<dbReference type="OrthoDB" id="9804023at2"/>
<name>A0A3A4AZL2_9ACTN</name>
<dbReference type="InterPro" id="IPR038765">
    <property type="entry name" value="Papain-like_cys_pep_sf"/>
</dbReference>
<organism evidence="4 5">
    <name type="scientific">Bailinhaonella thermotolerans</name>
    <dbReference type="NCBI Taxonomy" id="1070861"/>
    <lineage>
        <taxon>Bacteria</taxon>
        <taxon>Bacillati</taxon>
        <taxon>Actinomycetota</taxon>
        <taxon>Actinomycetes</taxon>
        <taxon>Streptosporangiales</taxon>
        <taxon>Streptosporangiaceae</taxon>
        <taxon>Bailinhaonella</taxon>
    </lineage>
</organism>
<dbReference type="InterPro" id="IPR025403">
    <property type="entry name" value="TgpA-like_C"/>
</dbReference>
<dbReference type="InterPro" id="IPR021878">
    <property type="entry name" value="TgpA_N"/>
</dbReference>
<feature type="region of interest" description="Disordered" evidence="1">
    <location>
        <begin position="541"/>
        <end position="607"/>
    </location>
</feature>